<feature type="transmembrane region" description="Helical" evidence="5">
    <location>
        <begin position="182"/>
        <end position="201"/>
    </location>
</feature>
<keyword evidence="2 5" id="KW-0812">Transmembrane</keyword>
<accession>A0A6M4Y8Y4</accession>
<dbReference type="SUPFAM" id="SSF52091">
    <property type="entry name" value="SpoIIaa-like"/>
    <property type="match status" value="1"/>
</dbReference>
<dbReference type="GO" id="GO:0016020">
    <property type="term" value="C:membrane"/>
    <property type="evidence" value="ECO:0007669"/>
    <property type="project" value="UniProtKB-SubCell"/>
</dbReference>
<evidence type="ECO:0000313" key="7">
    <source>
        <dbReference type="EMBL" id="QJT21509.1"/>
    </source>
</evidence>
<keyword evidence="3 5" id="KW-1133">Transmembrane helix</keyword>
<feature type="transmembrane region" description="Helical" evidence="5">
    <location>
        <begin position="34"/>
        <end position="54"/>
    </location>
</feature>
<proteinExistence type="predicted"/>
<dbReference type="Gene3D" id="3.30.750.24">
    <property type="entry name" value="STAS domain"/>
    <property type="match status" value="1"/>
</dbReference>
<dbReference type="CDD" id="cd07042">
    <property type="entry name" value="STAS_SulP_like_sulfate_transporter"/>
    <property type="match status" value="1"/>
</dbReference>
<feature type="transmembrane region" description="Helical" evidence="5">
    <location>
        <begin position="362"/>
        <end position="392"/>
    </location>
</feature>
<evidence type="ECO:0000256" key="1">
    <source>
        <dbReference type="ARBA" id="ARBA00004141"/>
    </source>
</evidence>
<feature type="transmembrane region" description="Helical" evidence="5">
    <location>
        <begin position="213"/>
        <end position="234"/>
    </location>
</feature>
<reference evidence="7 8" key="1">
    <citation type="submission" date="2019-03" db="EMBL/GenBank/DDBJ databases">
        <title>Novel transposon Tn6433 accelerates the dissemination of tet(E) in Aeromonas from aerobic biofilm under oxytetracycline stress.</title>
        <authorList>
            <person name="Shi Y."/>
            <person name="Tian Z."/>
            <person name="Zhang Y."/>
            <person name="Zhang H."/>
            <person name="Yang M."/>
        </authorList>
    </citation>
    <scope>NUCLEOTIDE SEQUENCE [LARGE SCALE GENOMIC DNA]</scope>
    <source>
        <strain evidence="7 8">T0.1-19</strain>
    </source>
</reference>
<feature type="transmembrane region" description="Helical" evidence="5">
    <location>
        <begin position="101"/>
        <end position="123"/>
    </location>
</feature>
<feature type="domain" description="STAS" evidence="6">
    <location>
        <begin position="470"/>
        <end position="570"/>
    </location>
</feature>
<dbReference type="Pfam" id="PF00916">
    <property type="entry name" value="Sulfate_transp"/>
    <property type="match status" value="1"/>
</dbReference>
<dbReference type="InterPro" id="IPR001902">
    <property type="entry name" value="SLC26A/SulP_fam"/>
</dbReference>
<dbReference type="NCBIfam" id="NF008660">
    <property type="entry name" value="PRK11660.1"/>
    <property type="match status" value="1"/>
</dbReference>
<evidence type="ECO:0000256" key="4">
    <source>
        <dbReference type="ARBA" id="ARBA00023136"/>
    </source>
</evidence>
<keyword evidence="4 5" id="KW-0472">Membrane</keyword>
<dbReference type="EMBL" id="CP038441">
    <property type="protein sequence ID" value="QJT21509.1"/>
    <property type="molecule type" value="Genomic_DNA"/>
</dbReference>
<evidence type="ECO:0000256" key="3">
    <source>
        <dbReference type="ARBA" id="ARBA00022989"/>
    </source>
</evidence>
<gene>
    <name evidence="7" type="primary">dauA</name>
    <name evidence="7" type="ORF">E4184_08695</name>
</gene>
<dbReference type="AlphaFoldDB" id="A0A6M4Y8Y4"/>
<evidence type="ECO:0000259" key="6">
    <source>
        <dbReference type="PROSITE" id="PS50801"/>
    </source>
</evidence>
<dbReference type="InterPro" id="IPR002645">
    <property type="entry name" value="STAS_dom"/>
</dbReference>
<feature type="transmembrane region" description="Helical" evidence="5">
    <location>
        <begin position="412"/>
        <end position="442"/>
    </location>
</feature>
<evidence type="ECO:0000256" key="2">
    <source>
        <dbReference type="ARBA" id="ARBA00022692"/>
    </source>
</evidence>
<dbReference type="PROSITE" id="PS50801">
    <property type="entry name" value="STAS"/>
    <property type="match status" value="1"/>
</dbReference>
<dbReference type="InterPro" id="IPR011547">
    <property type="entry name" value="SLC26A/SulP_dom"/>
</dbReference>
<sequence>MHNQASLQGVKLAIALRQSCIDEPYSVARFGRDLIAGITVGIIAIPLAMALAIASGVPPQHGLYTAIIAGIVIAVTGGSRFSISGPTAAFVVILYPVAQQFGVGGLLMATLISGFFLVAMGMARLGRLIEYIPPSVTLGFTGGIAIVIATLQIKDFFGLHVPEMPETYVGKVQALAHALPSWQWGDTLVGVATLAVLLLWPRLRLPVPGHLPAVLVGVGLGVGLHALGVDVATIGSKFSYTLADGTQGMGIPPIAPTLVMPWALPGPDGAPVVWDLAAIERLLPAAFSMAMLGAIESLLCAVVLDGMTGRKHSSNGELVGQGLGNILAPFFGGITATAAIARSAANVRAGATSPISGIVHALVVLAAILVLAPWLSWLPLSAMAALLLLVAWNMSEAHKVVDLVRRAPRSDVLVLLVCLSLTVIFDMVIAITFGVILASLLFMREIAKMTRLHNLAEHGRYANEVPAQTLLYKINGPLFFAAAERVFEELLAQVGEHKALILQMEAVSILDAGGLSAFQQFAKRMAKSGVQLKVAELQFQPLKTLARAKVRPVPGELEFYGSLEEAIRGEHLHEAVEN</sequence>
<feature type="transmembrane region" description="Helical" evidence="5">
    <location>
        <begin position="66"/>
        <end position="95"/>
    </location>
</feature>
<dbReference type="NCBIfam" id="TIGR00815">
    <property type="entry name" value="sulP"/>
    <property type="match status" value="1"/>
</dbReference>
<dbReference type="Pfam" id="PF01740">
    <property type="entry name" value="STAS"/>
    <property type="match status" value="1"/>
</dbReference>
<evidence type="ECO:0000313" key="8">
    <source>
        <dbReference type="Proteomes" id="UP000501427"/>
    </source>
</evidence>
<protein>
    <submittedName>
        <fullName evidence="7">C4-dicarboxylic acid transporter DauA</fullName>
    </submittedName>
</protein>
<feature type="transmembrane region" description="Helical" evidence="5">
    <location>
        <begin position="282"/>
        <end position="304"/>
    </location>
</feature>
<dbReference type="RefSeq" id="WP_106887083.1">
    <property type="nucleotide sequence ID" value="NZ_CAWPJG010000001.1"/>
</dbReference>
<dbReference type="Proteomes" id="UP000501427">
    <property type="component" value="Chromosome"/>
</dbReference>
<dbReference type="GO" id="GO:0055085">
    <property type="term" value="P:transmembrane transport"/>
    <property type="evidence" value="ECO:0007669"/>
    <property type="project" value="InterPro"/>
</dbReference>
<dbReference type="InterPro" id="IPR036513">
    <property type="entry name" value="STAS_dom_sf"/>
</dbReference>
<evidence type="ECO:0000256" key="5">
    <source>
        <dbReference type="SAM" id="Phobius"/>
    </source>
</evidence>
<name>A0A6M4Y8Y4_AERME</name>
<feature type="transmembrane region" description="Helical" evidence="5">
    <location>
        <begin position="135"/>
        <end position="153"/>
    </location>
</feature>
<dbReference type="PANTHER" id="PTHR11814">
    <property type="entry name" value="SULFATE TRANSPORTER"/>
    <property type="match status" value="1"/>
</dbReference>
<organism evidence="7 8">
    <name type="scientific">Aeromonas media</name>
    <dbReference type="NCBI Taxonomy" id="651"/>
    <lineage>
        <taxon>Bacteria</taxon>
        <taxon>Pseudomonadati</taxon>
        <taxon>Pseudomonadota</taxon>
        <taxon>Gammaproteobacteria</taxon>
        <taxon>Aeromonadales</taxon>
        <taxon>Aeromonadaceae</taxon>
        <taxon>Aeromonas</taxon>
    </lineage>
</organism>
<comment type="subcellular location">
    <subcellularLocation>
        <location evidence="1">Membrane</location>
        <topology evidence="1">Multi-pass membrane protein</topology>
    </subcellularLocation>
</comment>